<protein>
    <recommendedName>
        <fullName evidence="2">DUF3887 domain-containing protein</fullName>
    </recommendedName>
</protein>
<evidence type="ECO:0000259" key="2">
    <source>
        <dbReference type="Pfam" id="PF13026"/>
    </source>
</evidence>
<name>A0ABP3U061_9FLAO</name>
<dbReference type="EMBL" id="BAAAGE010000002">
    <property type="protein sequence ID" value="GAA0719456.1"/>
    <property type="molecule type" value="Genomic_DNA"/>
</dbReference>
<gene>
    <name evidence="3" type="ORF">GCM10009430_18530</name>
</gene>
<reference evidence="4" key="1">
    <citation type="journal article" date="2019" name="Int. J. Syst. Evol. Microbiol.">
        <title>The Global Catalogue of Microorganisms (GCM) 10K type strain sequencing project: providing services to taxonomists for standard genome sequencing and annotation.</title>
        <authorList>
            <consortium name="The Broad Institute Genomics Platform"/>
            <consortium name="The Broad Institute Genome Sequencing Center for Infectious Disease"/>
            <person name="Wu L."/>
            <person name="Ma J."/>
        </authorList>
    </citation>
    <scope>NUCLEOTIDE SEQUENCE [LARGE SCALE GENOMIC DNA]</scope>
    <source>
        <strain evidence="4">JCM 15974</strain>
    </source>
</reference>
<accession>A0ABP3U061</accession>
<feature type="chain" id="PRO_5045078294" description="DUF3887 domain-containing protein" evidence="1">
    <location>
        <begin position="22"/>
        <end position="121"/>
    </location>
</feature>
<feature type="domain" description="DUF3887" evidence="2">
    <location>
        <begin position="33"/>
        <end position="114"/>
    </location>
</feature>
<proteinExistence type="predicted"/>
<keyword evidence="1" id="KW-0732">Signal</keyword>
<evidence type="ECO:0000313" key="4">
    <source>
        <dbReference type="Proteomes" id="UP001501758"/>
    </source>
</evidence>
<dbReference type="Pfam" id="PF13026">
    <property type="entry name" value="DUF3887"/>
    <property type="match status" value="1"/>
</dbReference>
<organism evidence="3 4">
    <name type="scientific">Aquimarina litoralis</name>
    <dbReference type="NCBI Taxonomy" id="584605"/>
    <lineage>
        <taxon>Bacteria</taxon>
        <taxon>Pseudomonadati</taxon>
        <taxon>Bacteroidota</taxon>
        <taxon>Flavobacteriia</taxon>
        <taxon>Flavobacteriales</taxon>
        <taxon>Flavobacteriaceae</taxon>
        <taxon>Aquimarina</taxon>
    </lineage>
</organism>
<comment type="caution">
    <text evidence="3">The sequence shown here is derived from an EMBL/GenBank/DDBJ whole genome shotgun (WGS) entry which is preliminary data.</text>
</comment>
<feature type="signal peptide" evidence="1">
    <location>
        <begin position="1"/>
        <end position="21"/>
    </location>
</feature>
<sequence>MNIMKYLLLFLVGFAIQPLLAQDAAAYEKATKAFQENFNAQNIDAVFDLYATEMQEEMTKEGVTRFIKGCHSQFGNLNTVTFIESAEGINSYTAAFDNISLVMELKLNPDGKIATIQFQEP</sequence>
<evidence type="ECO:0000313" key="3">
    <source>
        <dbReference type="EMBL" id="GAA0719456.1"/>
    </source>
</evidence>
<dbReference type="Gene3D" id="3.10.450.590">
    <property type="match status" value="1"/>
</dbReference>
<dbReference type="InterPro" id="IPR024981">
    <property type="entry name" value="DUF3887"/>
</dbReference>
<evidence type="ECO:0000256" key="1">
    <source>
        <dbReference type="SAM" id="SignalP"/>
    </source>
</evidence>
<keyword evidence="4" id="KW-1185">Reference proteome</keyword>
<dbReference type="Proteomes" id="UP001501758">
    <property type="component" value="Unassembled WGS sequence"/>
</dbReference>